<dbReference type="Gene3D" id="1.10.10.60">
    <property type="entry name" value="Homeodomain-like"/>
    <property type="match status" value="1"/>
</dbReference>
<dbReference type="InterPro" id="IPR001647">
    <property type="entry name" value="HTH_TetR"/>
</dbReference>
<dbReference type="SUPFAM" id="SSF46689">
    <property type="entry name" value="Homeodomain-like"/>
    <property type="match status" value="1"/>
</dbReference>
<sequence length="192" mass="21667">MARRSNFNKDEKLVEAMQLFWQQGYANTSISDLVEHLAINRFSLYNTFGDKHALYINALNYYLENISKPAAKPLFAPNANLETLTDFLLNFSNLQKSQKFGCFIQNALLEHANRDQDVQITGKCLFAHLSDGVTNCLNHAKAQGQLSEGVEISSLTDLILTQIQGMRVLGKAKQYNRLDNATNMLISILKHN</sequence>
<feature type="DNA-binding region" description="H-T-H motif" evidence="4">
    <location>
        <begin position="29"/>
        <end position="48"/>
    </location>
</feature>
<evidence type="ECO:0000256" key="1">
    <source>
        <dbReference type="ARBA" id="ARBA00023015"/>
    </source>
</evidence>
<evidence type="ECO:0000313" key="7">
    <source>
        <dbReference type="Proteomes" id="UP000319828"/>
    </source>
</evidence>
<keyword evidence="3" id="KW-0804">Transcription</keyword>
<dbReference type="PANTHER" id="PTHR47506">
    <property type="entry name" value="TRANSCRIPTIONAL REGULATORY PROTEIN"/>
    <property type="match status" value="1"/>
</dbReference>
<dbReference type="SUPFAM" id="SSF48498">
    <property type="entry name" value="Tetracyclin repressor-like, C-terminal domain"/>
    <property type="match status" value="1"/>
</dbReference>
<gene>
    <name evidence="6" type="ORF">FOF44_17370</name>
</gene>
<dbReference type="PANTHER" id="PTHR47506:SF10">
    <property type="entry name" value="TRANSCRIPTIONAL REGULATORY PROTEIN"/>
    <property type="match status" value="1"/>
</dbReference>
<name>A0A557NUQ9_9VIBR</name>
<protein>
    <submittedName>
        <fullName evidence="6">TetR/AcrR family transcriptional regulator</fullName>
    </submittedName>
</protein>
<dbReference type="EMBL" id="VMKJ01000062">
    <property type="protein sequence ID" value="TVO32164.1"/>
    <property type="molecule type" value="Genomic_DNA"/>
</dbReference>
<dbReference type="PROSITE" id="PS50977">
    <property type="entry name" value="HTH_TETR_2"/>
    <property type="match status" value="1"/>
</dbReference>
<organism evidence="6 7">
    <name type="scientific">Vibrio algivorus</name>
    <dbReference type="NCBI Taxonomy" id="1667024"/>
    <lineage>
        <taxon>Bacteria</taxon>
        <taxon>Pseudomonadati</taxon>
        <taxon>Pseudomonadota</taxon>
        <taxon>Gammaproteobacteria</taxon>
        <taxon>Vibrionales</taxon>
        <taxon>Vibrionaceae</taxon>
        <taxon>Vibrio</taxon>
    </lineage>
</organism>
<evidence type="ECO:0000256" key="3">
    <source>
        <dbReference type="ARBA" id="ARBA00023163"/>
    </source>
</evidence>
<dbReference type="Pfam" id="PF00440">
    <property type="entry name" value="TetR_N"/>
    <property type="match status" value="1"/>
</dbReference>
<dbReference type="GO" id="GO:0003677">
    <property type="term" value="F:DNA binding"/>
    <property type="evidence" value="ECO:0007669"/>
    <property type="project" value="UniProtKB-UniRule"/>
</dbReference>
<comment type="caution">
    <text evidence="6">The sequence shown here is derived from an EMBL/GenBank/DDBJ whole genome shotgun (WGS) entry which is preliminary data.</text>
</comment>
<evidence type="ECO:0000259" key="5">
    <source>
        <dbReference type="PROSITE" id="PS50977"/>
    </source>
</evidence>
<reference evidence="6 7" key="1">
    <citation type="submission" date="2019-07" db="EMBL/GenBank/DDBJ databases">
        <title>The draft genome sequence of Vibrio algivorus M1486.</title>
        <authorList>
            <person name="Meng X."/>
        </authorList>
    </citation>
    <scope>NUCLEOTIDE SEQUENCE [LARGE SCALE GENOMIC DNA]</scope>
    <source>
        <strain evidence="6 7">M1486</strain>
    </source>
</reference>
<dbReference type="Proteomes" id="UP000319828">
    <property type="component" value="Unassembled WGS sequence"/>
</dbReference>
<dbReference type="Gene3D" id="1.10.357.10">
    <property type="entry name" value="Tetracycline Repressor, domain 2"/>
    <property type="match status" value="1"/>
</dbReference>
<dbReference type="AlphaFoldDB" id="A0A557NUQ9"/>
<dbReference type="OrthoDB" id="270177at2"/>
<dbReference type="InterPro" id="IPR036271">
    <property type="entry name" value="Tet_transcr_reg_TetR-rel_C_sf"/>
</dbReference>
<evidence type="ECO:0000313" key="6">
    <source>
        <dbReference type="EMBL" id="TVO32164.1"/>
    </source>
</evidence>
<keyword evidence="1" id="KW-0805">Transcription regulation</keyword>
<keyword evidence="2 4" id="KW-0238">DNA-binding</keyword>
<feature type="domain" description="HTH tetR-type" evidence="5">
    <location>
        <begin position="6"/>
        <end position="66"/>
    </location>
</feature>
<evidence type="ECO:0000256" key="4">
    <source>
        <dbReference type="PROSITE-ProRule" id="PRU00335"/>
    </source>
</evidence>
<accession>A0A557NUQ9</accession>
<proteinExistence type="predicted"/>
<evidence type="ECO:0000256" key="2">
    <source>
        <dbReference type="ARBA" id="ARBA00023125"/>
    </source>
</evidence>
<dbReference type="InterPro" id="IPR009057">
    <property type="entry name" value="Homeodomain-like_sf"/>
</dbReference>